<dbReference type="PANTHER" id="PTHR23244:SF437">
    <property type="match status" value="1"/>
</dbReference>
<gene>
    <name evidence="2" type="ORF">A4D02_18970</name>
</gene>
<dbReference type="SUPFAM" id="SSF117281">
    <property type="entry name" value="Kelch motif"/>
    <property type="match status" value="1"/>
</dbReference>
<comment type="caution">
    <text evidence="2">The sequence shown here is derived from an EMBL/GenBank/DDBJ whole genome shotgun (WGS) entry which is preliminary data.</text>
</comment>
<dbReference type="Pfam" id="PF24681">
    <property type="entry name" value="Kelch_KLHDC2_KLHL20_DRC7"/>
    <property type="match status" value="1"/>
</dbReference>
<dbReference type="Gene3D" id="2.120.10.80">
    <property type="entry name" value="Kelch-type beta propeller"/>
    <property type="match status" value="3"/>
</dbReference>
<dbReference type="PANTHER" id="PTHR23244">
    <property type="entry name" value="KELCH REPEAT DOMAIN"/>
    <property type="match status" value="1"/>
</dbReference>
<sequence length="607" mass="65602">MEGNAQTVTWTWVSGDNTSNVAGVYGTKGTPAATNKPGNRDSHSGWKDASGNFWIFGGWDISSKLYNDLWMYNTSTGNWTWVSGDNSTNNQGVYGTKGTAAATNKPGSRYGQVEWTDASGHFWIFGGYGYDGAGNKGYLNDLWMYNPATGNWTWVSGDNTRNNAGVYGTKGTAAAANKPGGREYPAGWIDGSGNFWVFGGYGDDSGGSVGDENDLWKYNPTTNQWTWVSGDNTRNNAGVYGTKGTPAGTNKPGGRDSQSGWIDASGNFWIFGGWDASNNLYNDLWKYSPTTSQWTWVSGDNTQNNSGVYGTKGTGATTNKPGSRYGQNVLVDASGNFWFFGGNGEDGSGAAGALNDLWEYTPSSGKWTWQSGDNTRNSTGVYGTKGTGVATNKPGGRAYAAGWIDATGNLWIEGGYNANAGDDFNDLMKLNSLTILPIRDISLRGTHRSNDNVLVWETLGELNTGQFIIERSSNGSDYTAVGKVTAVGTGNNHYTFTDNNAIGASFYYRIQVQDLDGLVYYSPTIILAGSAETRVSVYPNPATSGMKLRIGNNSLLNTIARLYDANGQLLETFRINSQEQYIDLHRFTKGFLMLRLDNGQTISIIKE</sequence>
<reference evidence="2 3" key="1">
    <citation type="submission" date="2016-04" db="EMBL/GenBank/DDBJ databases">
        <authorList>
            <person name="Chen L."/>
            <person name="Zhuang W."/>
            <person name="Wang G."/>
        </authorList>
    </citation>
    <scope>NUCLEOTIDE SEQUENCE [LARGE SCALE GENOMIC DNA]</scope>
    <source>
        <strain evidence="3">GR20</strain>
    </source>
</reference>
<accession>A0ABX3NP23</accession>
<protein>
    <recommendedName>
        <fullName evidence="1">Secretion system C-terminal sorting domain-containing protein</fullName>
    </recommendedName>
</protein>
<evidence type="ECO:0000313" key="2">
    <source>
        <dbReference type="EMBL" id="OQP39394.1"/>
    </source>
</evidence>
<evidence type="ECO:0000259" key="1">
    <source>
        <dbReference type="Pfam" id="PF18962"/>
    </source>
</evidence>
<dbReference type="EMBL" id="LWBO01000084">
    <property type="protein sequence ID" value="OQP39394.1"/>
    <property type="molecule type" value="Genomic_DNA"/>
</dbReference>
<dbReference type="InterPro" id="IPR026444">
    <property type="entry name" value="Secre_tail"/>
</dbReference>
<organism evidence="2 3">
    <name type="scientific">Niastella koreensis</name>
    <dbReference type="NCBI Taxonomy" id="354356"/>
    <lineage>
        <taxon>Bacteria</taxon>
        <taxon>Pseudomonadati</taxon>
        <taxon>Bacteroidota</taxon>
        <taxon>Chitinophagia</taxon>
        <taxon>Chitinophagales</taxon>
        <taxon>Chitinophagaceae</taxon>
        <taxon>Niastella</taxon>
    </lineage>
</organism>
<name>A0ABX3NP23_9BACT</name>
<feature type="domain" description="Secretion system C-terminal sorting" evidence="1">
    <location>
        <begin position="537"/>
        <end position="601"/>
    </location>
</feature>
<keyword evidence="3" id="KW-1185">Reference proteome</keyword>
<dbReference type="Proteomes" id="UP000192277">
    <property type="component" value="Unassembled WGS sequence"/>
</dbReference>
<dbReference type="Pfam" id="PF18962">
    <property type="entry name" value="Por_Secre_tail"/>
    <property type="match status" value="1"/>
</dbReference>
<evidence type="ECO:0000313" key="3">
    <source>
        <dbReference type="Proteomes" id="UP000192277"/>
    </source>
</evidence>
<proteinExistence type="predicted"/>
<dbReference type="InterPro" id="IPR015915">
    <property type="entry name" value="Kelch-typ_b-propeller"/>
</dbReference>
<dbReference type="NCBIfam" id="TIGR04183">
    <property type="entry name" value="Por_Secre_tail"/>
    <property type="match status" value="1"/>
</dbReference>